<proteinExistence type="predicted"/>
<dbReference type="OrthoDB" id="998115at2759"/>
<reference evidence="2" key="1">
    <citation type="journal article" date="2021" name="Proc. Natl. Acad. Sci. U.S.A.">
        <title>Three genomes in the algal genus Volvox reveal the fate of a haploid sex-determining region after a transition to homothallism.</title>
        <authorList>
            <person name="Yamamoto K."/>
            <person name="Hamaji T."/>
            <person name="Kawai-Toyooka H."/>
            <person name="Matsuzaki R."/>
            <person name="Takahashi F."/>
            <person name="Nishimura Y."/>
            <person name="Kawachi M."/>
            <person name="Noguchi H."/>
            <person name="Minakuchi Y."/>
            <person name="Umen J.G."/>
            <person name="Toyoda A."/>
            <person name="Nozaki H."/>
        </authorList>
    </citation>
    <scope>NUCLEOTIDE SEQUENCE</scope>
    <source>
        <strain evidence="2">NIES-3785</strain>
    </source>
</reference>
<dbReference type="EMBL" id="BNCQ01000004">
    <property type="protein sequence ID" value="GIL97091.1"/>
    <property type="molecule type" value="Genomic_DNA"/>
</dbReference>
<feature type="compositionally biased region" description="Basic and acidic residues" evidence="1">
    <location>
        <begin position="1"/>
        <end position="13"/>
    </location>
</feature>
<sequence>MQAQHKAELDYRDTNPTAVPPPLPGMMAPGVQMIPMGAPPAQPGYGYPPPPPPGSYSAHPPGPGYPYPPPPGYPPAPGYPMPSYTGHPSAMPQQPGMQR</sequence>
<dbReference type="Proteomes" id="UP000722791">
    <property type="component" value="Unassembled WGS sequence"/>
</dbReference>
<evidence type="ECO:0000313" key="2">
    <source>
        <dbReference type="EMBL" id="GIL97091.1"/>
    </source>
</evidence>
<organism evidence="2 3">
    <name type="scientific">Volvox reticuliferus</name>
    <dbReference type="NCBI Taxonomy" id="1737510"/>
    <lineage>
        <taxon>Eukaryota</taxon>
        <taxon>Viridiplantae</taxon>
        <taxon>Chlorophyta</taxon>
        <taxon>core chlorophytes</taxon>
        <taxon>Chlorophyceae</taxon>
        <taxon>CS clade</taxon>
        <taxon>Chlamydomonadales</taxon>
        <taxon>Volvocaceae</taxon>
        <taxon>Volvox</taxon>
    </lineage>
</organism>
<evidence type="ECO:0000313" key="3">
    <source>
        <dbReference type="Proteomes" id="UP000722791"/>
    </source>
</evidence>
<accession>A0A8J4D7I1</accession>
<protein>
    <submittedName>
        <fullName evidence="2">Uncharacterized protein</fullName>
    </submittedName>
</protein>
<evidence type="ECO:0000256" key="1">
    <source>
        <dbReference type="SAM" id="MobiDB-lite"/>
    </source>
</evidence>
<feature type="region of interest" description="Disordered" evidence="1">
    <location>
        <begin position="1"/>
        <end position="99"/>
    </location>
</feature>
<feature type="compositionally biased region" description="Pro residues" evidence="1">
    <location>
        <begin position="37"/>
        <end position="80"/>
    </location>
</feature>
<comment type="caution">
    <text evidence="2">The sequence shown here is derived from an EMBL/GenBank/DDBJ whole genome shotgun (WGS) entry which is preliminary data.</text>
</comment>
<name>A0A8J4D7I1_9CHLO</name>
<gene>
    <name evidence="2" type="ORF">Vretimale_2837</name>
</gene>
<dbReference type="AlphaFoldDB" id="A0A8J4D7I1"/>